<dbReference type="CDD" id="cd04641">
    <property type="entry name" value="CBS_euAMPK_gamma-like_repeat2"/>
    <property type="match status" value="1"/>
</dbReference>
<dbReference type="EMBL" id="JBBBZM010000133">
    <property type="protein sequence ID" value="KAL0633200.1"/>
    <property type="molecule type" value="Genomic_DNA"/>
</dbReference>
<comment type="caution">
    <text evidence="7">The sequence shown here is derived from an EMBL/GenBank/DDBJ whole genome shotgun (WGS) entry which is preliminary data.</text>
</comment>
<evidence type="ECO:0000256" key="5">
    <source>
        <dbReference type="SAM" id="MobiDB-lite"/>
    </source>
</evidence>
<dbReference type="PANTHER" id="PTHR13780">
    <property type="entry name" value="AMP-ACTIVATED PROTEIN KINASE, GAMMA REGULATORY SUBUNIT"/>
    <property type="match status" value="1"/>
</dbReference>
<gene>
    <name evidence="7" type="primary">SNF4</name>
    <name evidence="7" type="ORF">Q9L58_007884</name>
</gene>
<keyword evidence="8" id="KW-1185">Reference proteome</keyword>
<feature type="domain" description="CBS" evidence="6">
    <location>
        <begin position="284"/>
        <end position="345"/>
    </location>
</feature>
<dbReference type="PROSITE" id="PS51371">
    <property type="entry name" value="CBS"/>
    <property type="match status" value="2"/>
</dbReference>
<evidence type="ECO:0000259" key="6">
    <source>
        <dbReference type="PROSITE" id="PS51371"/>
    </source>
</evidence>
<dbReference type="CDD" id="cd04618">
    <property type="entry name" value="CBS_euAMPK_gamma-like_repeat1"/>
    <property type="match status" value="1"/>
</dbReference>
<protein>
    <submittedName>
        <fullName evidence="7">AMP-activated serine/threonine-protein kinase regulatory subunit</fullName>
    </submittedName>
</protein>
<keyword evidence="2" id="KW-0677">Repeat</keyword>
<evidence type="ECO:0000313" key="8">
    <source>
        <dbReference type="Proteomes" id="UP001447188"/>
    </source>
</evidence>
<feature type="domain" description="CBS" evidence="6">
    <location>
        <begin position="140"/>
        <end position="203"/>
    </location>
</feature>
<evidence type="ECO:0000256" key="4">
    <source>
        <dbReference type="PROSITE-ProRule" id="PRU00703"/>
    </source>
</evidence>
<evidence type="ECO:0000313" key="7">
    <source>
        <dbReference type="EMBL" id="KAL0633200.1"/>
    </source>
</evidence>
<feature type="region of interest" description="Disordered" evidence="5">
    <location>
        <begin position="1"/>
        <end position="28"/>
    </location>
</feature>
<accession>A0ABR3GBA1</accession>
<evidence type="ECO:0000256" key="3">
    <source>
        <dbReference type="ARBA" id="ARBA00023122"/>
    </source>
</evidence>
<dbReference type="Pfam" id="PF00571">
    <property type="entry name" value="CBS"/>
    <property type="match status" value="3"/>
</dbReference>
<dbReference type="PANTHER" id="PTHR13780:SF35">
    <property type="entry name" value="LD22662P"/>
    <property type="match status" value="1"/>
</dbReference>
<dbReference type="InterPro" id="IPR050511">
    <property type="entry name" value="AMPK_gamma/SDS23_families"/>
</dbReference>
<name>A0ABR3GBA1_9PEZI</name>
<dbReference type="Gene3D" id="3.10.580.10">
    <property type="entry name" value="CBS-domain"/>
    <property type="match status" value="2"/>
</dbReference>
<sequence>MSDAVQQWPPIVGPASFLRPQQKPPPPEPVDIVDKEQAEGLRAIREFLKVRTTYDVLPVSFRLVILDTSLLVKKSLNILVHNGIVSAPLWNSKTSTFAGLLTSSDFINVIQYYYQYPSKFEEIDRFRLDSLRDIEKAIGVTPIETVSVHPMVPLYDACRRMLKSRARRIPLIDLDDETQQEMVVSVLTQFRILKFVAVNVRETQMLRKPLCDLGIGTYEGVQTAGMDTPVIKVIHQLVGRDISSVPIVDDRGVLLNIYESVDVLTLIKGGSYDDLNLSVGDALMKRPDDFPGVHTCSPQDRLDTIFDTIRRSRVHRLMVVDTNNVFKGVLTLSDILHYLLLDGEE</sequence>
<dbReference type="Proteomes" id="UP001447188">
    <property type="component" value="Unassembled WGS sequence"/>
</dbReference>
<organism evidence="7 8">
    <name type="scientific">Discina gigas</name>
    <dbReference type="NCBI Taxonomy" id="1032678"/>
    <lineage>
        <taxon>Eukaryota</taxon>
        <taxon>Fungi</taxon>
        <taxon>Dikarya</taxon>
        <taxon>Ascomycota</taxon>
        <taxon>Pezizomycotina</taxon>
        <taxon>Pezizomycetes</taxon>
        <taxon>Pezizales</taxon>
        <taxon>Discinaceae</taxon>
        <taxon>Discina</taxon>
    </lineage>
</organism>
<evidence type="ECO:0000256" key="1">
    <source>
        <dbReference type="ARBA" id="ARBA00006750"/>
    </source>
</evidence>
<dbReference type="InterPro" id="IPR046342">
    <property type="entry name" value="CBS_dom_sf"/>
</dbReference>
<dbReference type="SMART" id="SM00116">
    <property type="entry name" value="CBS"/>
    <property type="match status" value="4"/>
</dbReference>
<comment type="similarity">
    <text evidence="1">Belongs to the 5'-AMP-activated protein kinase gamma subunit family.</text>
</comment>
<keyword evidence="3 4" id="KW-0129">CBS domain</keyword>
<dbReference type="InterPro" id="IPR000644">
    <property type="entry name" value="CBS_dom"/>
</dbReference>
<dbReference type="SUPFAM" id="SSF54631">
    <property type="entry name" value="CBS-domain pair"/>
    <property type="match status" value="2"/>
</dbReference>
<proteinExistence type="inferred from homology"/>
<evidence type="ECO:0000256" key="2">
    <source>
        <dbReference type="ARBA" id="ARBA00022737"/>
    </source>
</evidence>
<reference evidence="7 8" key="1">
    <citation type="submission" date="2024-02" db="EMBL/GenBank/DDBJ databases">
        <title>Discinaceae phylogenomics.</title>
        <authorList>
            <person name="Dirks A.C."/>
            <person name="James T.Y."/>
        </authorList>
    </citation>
    <scope>NUCLEOTIDE SEQUENCE [LARGE SCALE GENOMIC DNA]</scope>
    <source>
        <strain evidence="7 8">ACD0624</strain>
    </source>
</reference>